<accession>A0A6P9AFY9</accession>
<keyword evidence="5 9" id="KW-1133">Transmembrane helix</keyword>
<evidence type="ECO:0000256" key="5">
    <source>
        <dbReference type="ARBA" id="ARBA00022989"/>
    </source>
</evidence>
<dbReference type="GO" id="GO:0004984">
    <property type="term" value="F:olfactory receptor activity"/>
    <property type="evidence" value="ECO:0007669"/>
    <property type="project" value="InterPro"/>
</dbReference>
<evidence type="ECO:0000256" key="8">
    <source>
        <dbReference type="ARBA" id="ARBA00023224"/>
    </source>
</evidence>
<evidence type="ECO:0000313" key="10">
    <source>
        <dbReference type="Proteomes" id="UP000515158"/>
    </source>
</evidence>
<dbReference type="GO" id="GO:0007165">
    <property type="term" value="P:signal transduction"/>
    <property type="evidence" value="ECO:0007669"/>
    <property type="project" value="UniProtKB-KW"/>
</dbReference>
<dbReference type="InterPro" id="IPR004117">
    <property type="entry name" value="7tm6_olfct_rcpt"/>
</dbReference>
<keyword evidence="10" id="KW-1185">Reference proteome</keyword>
<evidence type="ECO:0000256" key="4">
    <source>
        <dbReference type="ARBA" id="ARBA00022725"/>
    </source>
</evidence>
<organism evidence="11">
    <name type="scientific">Thrips palmi</name>
    <name type="common">Melon thrips</name>
    <dbReference type="NCBI Taxonomy" id="161013"/>
    <lineage>
        <taxon>Eukaryota</taxon>
        <taxon>Metazoa</taxon>
        <taxon>Ecdysozoa</taxon>
        <taxon>Arthropoda</taxon>
        <taxon>Hexapoda</taxon>
        <taxon>Insecta</taxon>
        <taxon>Pterygota</taxon>
        <taxon>Neoptera</taxon>
        <taxon>Paraneoptera</taxon>
        <taxon>Thysanoptera</taxon>
        <taxon>Terebrantia</taxon>
        <taxon>Thripoidea</taxon>
        <taxon>Thripidae</taxon>
        <taxon>Thrips</taxon>
    </lineage>
</organism>
<dbReference type="GO" id="GO:0005549">
    <property type="term" value="F:odorant binding"/>
    <property type="evidence" value="ECO:0007669"/>
    <property type="project" value="InterPro"/>
</dbReference>
<evidence type="ECO:0000313" key="11">
    <source>
        <dbReference type="RefSeq" id="XP_034256385.1"/>
    </source>
</evidence>
<sequence length="367" mass="39992">MSMVTDLGFWIWLLRREGPRGLRQRIFAMFVCSMVPQVFVGVCAAMMGTAALLSADLVEASNPANMACGFYSCLGANVTFYRRRDRTLAILRDLQDVAKQIQKGADEDPVIQKVLAHAHRMHRRMTNLQTYFGSAMIGSVWLTVLASGGLYCAVWPAPTSDEAARAGGLAQAVLMLVGCTGFYAAGSLIGVMVTSLMGQYGVLGVWLRRARTNRDVEAAIALHQKILCLARKVEELYSDSITHFMLCCFSAPLISTLQVLNDEMGMLTFTAAFINLAVFMPLAILSQSLTDVSLTVRENAFHAAFEVDDDDTPGMRRALLLMEILAERPARLSFKGLGPLNLSSAGNALRTWYSCTSVLANAGPKKG</sequence>
<protein>
    <submittedName>
        <fullName evidence="11">Uncharacterized protein LOC117654224</fullName>
    </submittedName>
</protein>
<evidence type="ECO:0000256" key="1">
    <source>
        <dbReference type="ARBA" id="ARBA00004141"/>
    </source>
</evidence>
<evidence type="ECO:0000256" key="2">
    <source>
        <dbReference type="ARBA" id="ARBA00022606"/>
    </source>
</evidence>
<dbReference type="RefSeq" id="XP_034256385.1">
    <property type="nucleotide sequence ID" value="XM_034400494.1"/>
</dbReference>
<proteinExistence type="predicted"/>
<feature type="transmembrane region" description="Helical" evidence="9">
    <location>
        <begin position="26"/>
        <end position="52"/>
    </location>
</feature>
<feature type="transmembrane region" description="Helical" evidence="9">
    <location>
        <begin position="266"/>
        <end position="285"/>
    </location>
</feature>
<gene>
    <name evidence="11" type="primary">LOC117654224</name>
</gene>
<evidence type="ECO:0000256" key="6">
    <source>
        <dbReference type="ARBA" id="ARBA00023136"/>
    </source>
</evidence>
<keyword evidence="2" id="KW-0716">Sensory transduction</keyword>
<dbReference type="OrthoDB" id="8196336at2759"/>
<feature type="transmembrane region" description="Helical" evidence="9">
    <location>
        <begin position="241"/>
        <end position="260"/>
    </location>
</feature>
<reference evidence="11" key="1">
    <citation type="submission" date="2025-08" db="UniProtKB">
        <authorList>
            <consortium name="RefSeq"/>
        </authorList>
    </citation>
    <scope>IDENTIFICATION</scope>
    <source>
        <tissue evidence="11">Total insect</tissue>
    </source>
</reference>
<keyword evidence="7" id="KW-0675">Receptor</keyword>
<keyword evidence="4" id="KW-0552">Olfaction</keyword>
<feature type="transmembrane region" description="Helical" evidence="9">
    <location>
        <begin position="130"/>
        <end position="157"/>
    </location>
</feature>
<keyword evidence="3 9" id="KW-0812">Transmembrane</keyword>
<dbReference type="Proteomes" id="UP000515158">
    <property type="component" value="Unplaced"/>
</dbReference>
<name>A0A6P9AFY9_THRPL</name>
<evidence type="ECO:0000256" key="9">
    <source>
        <dbReference type="SAM" id="Phobius"/>
    </source>
</evidence>
<evidence type="ECO:0000256" key="7">
    <source>
        <dbReference type="ARBA" id="ARBA00023170"/>
    </source>
</evidence>
<dbReference type="GeneID" id="117654224"/>
<dbReference type="Pfam" id="PF02949">
    <property type="entry name" value="7tm_6"/>
    <property type="match status" value="1"/>
</dbReference>
<feature type="transmembrane region" description="Helical" evidence="9">
    <location>
        <begin position="64"/>
        <end position="82"/>
    </location>
</feature>
<dbReference type="GO" id="GO:0016020">
    <property type="term" value="C:membrane"/>
    <property type="evidence" value="ECO:0007669"/>
    <property type="project" value="UniProtKB-SubCell"/>
</dbReference>
<evidence type="ECO:0000256" key="3">
    <source>
        <dbReference type="ARBA" id="ARBA00022692"/>
    </source>
</evidence>
<dbReference type="KEGG" id="tpal:117654224"/>
<dbReference type="AlphaFoldDB" id="A0A6P9AFY9"/>
<feature type="transmembrane region" description="Helical" evidence="9">
    <location>
        <begin position="169"/>
        <end position="193"/>
    </location>
</feature>
<keyword evidence="6 9" id="KW-0472">Membrane</keyword>
<comment type="subcellular location">
    <subcellularLocation>
        <location evidence="1">Membrane</location>
        <topology evidence="1">Multi-pass membrane protein</topology>
    </subcellularLocation>
</comment>
<dbReference type="InParanoid" id="A0A6P9AFY9"/>
<keyword evidence="8" id="KW-0807">Transducer</keyword>